<feature type="transmembrane region" description="Helical" evidence="1">
    <location>
        <begin position="59"/>
        <end position="78"/>
    </location>
</feature>
<proteinExistence type="predicted"/>
<keyword evidence="1" id="KW-0812">Transmembrane</keyword>
<evidence type="ECO:0000313" key="2">
    <source>
        <dbReference type="EMBL" id="QJD28775.1"/>
    </source>
</evidence>
<protein>
    <submittedName>
        <fullName evidence="2">Paraquat-inducible protein A</fullName>
    </submittedName>
</protein>
<evidence type="ECO:0000256" key="1">
    <source>
        <dbReference type="SAM" id="Phobius"/>
    </source>
</evidence>
<keyword evidence="1" id="KW-0472">Membrane</keyword>
<dbReference type="Pfam" id="PF04403">
    <property type="entry name" value="PqiA"/>
    <property type="match status" value="1"/>
</dbReference>
<dbReference type="AlphaFoldDB" id="A0A858Q4N0"/>
<evidence type="ECO:0000313" key="3">
    <source>
        <dbReference type="Proteomes" id="UP000503004"/>
    </source>
</evidence>
<feature type="transmembrane region" description="Helical" evidence="1">
    <location>
        <begin position="182"/>
        <end position="201"/>
    </location>
</feature>
<dbReference type="EMBL" id="CP046565">
    <property type="protein sequence ID" value="QJD28775.1"/>
    <property type="molecule type" value="Genomic_DNA"/>
</dbReference>
<dbReference type="KEGG" id="metu:GNH96_01560"/>
<keyword evidence="1" id="KW-1133">Transmembrane helix</keyword>
<gene>
    <name evidence="2" type="ORF">GNH96_01560</name>
</gene>
<dbReference type="Proteomes" id="UP000503004">
    <property type="component" value="Chromosome"/>
</dbReference>
<accession>A0A858Q4N0</accession>
<dbReference type="InterPro" id="IPR007498">
    <property type="entry name" value="PqiA-like"/>
</dbReference>
<sequence length="215" mass="23716">MTARSGMAEYAVAEHALIACHDCDLLFRKPRLQPGQKACCPRCGAVLFRRKRSGLDQSLALAFTSLVLFMLANAYPLLRMNIAGRVQEGSLLTGIEELYSQGYWEISALVFVVTFLAPLAKLLCLFYVLLPLRLFGRRAPKAVLVFRWTELLSPWAMTEVFMLGILVAVVKLADLAALTPGIALYSFASLMVSMAAGDAMLDEHEVWDRLEAAGD</sequence>
<organism evidence="2 3">
    <name type="scientific">Methylococcus geothermalis</name>
    <dbReference type="NCBI Taxonomy" id="2681310"/>
    <lineage>
        <taxon>Bacteria</taxon>
        <taxon>Pseudomonadati</taxon>
        <taxon>Pseudomonadota</taxon>
        <taxon>Gammaproteobacteria</taxon>
        <taxon>Methylococcales</taxon>
        <taxon>Methylococcaceae</taxon>
        <taxon>Methylococcus</taxon>
    </lineage>
</organism>
<feature type="transmembrane region" description="Helical" evidence="1">
    <location>
        <begin position="151"/>
        <end position="170"/>
    </location>
</feature>
<name>A0A858Q4N0_9GAMM</name>
<keyword evidence="3" id="KW-1185">Reference proteome</keyword>
<feature type="transmembrane region" description="Helical" evidence="1">
    <location>
        <begin position="106"/>
        <end position="130"/>
    </location>
</feature>
<reference evidence="3" key="1">
    <citation type="submission" date="2019-12" db="EMBL/GenBank/DDBJ databases">
        <authorList>
            <person name="Awala S.I."/>
            <person name="Rhee S.K."/>
        </authorList>
    </citation>
    <scope>NUCLEOTIDE SEQUENCE [LARGE SCALE GENOMIC DNA]</scope>
    <source>
        <strain evidence="3">IM1</strain>
    </source>
</reference>